<evidence type="ECO:0000256" key="1">
    <source>
        <dbReference type="SAM" id="SignalP"/>
    </source>
</evidence>
<reference evidence="3" key="1">
    <citation type="submission" date="2022-08" db="EMBL/GenBank/DDBJ databases">
        <authorList>
            <consortium name="DOE Joint Genome Institute"/>
            <person name="Min B."/>
            <person name="Riley R."/>
            <person name="Sierra-Patev S."/>
            <person name="Naranjo-Ortiz M."/>
            <person name="Looney B."/>
            <person name="Konkel Z."/>
            <person name="Slot J.C."/>
            <person name="Sakamoto Y."/>
            <person name="Steenwyk J.L."/>
            <person name="Rokas A."/>
            <person name="Carro J."/>
            <person name="Camarero S."/>
            <person name="Ferreira P."/>
            <person name="Molpeceres G."/>
            <person name="Ruiz-Duenas F.J."/>
            <person name="Serrano A."/>
            <person name="Henrissat B."/>
            <person name="Drula E."/>
            <person name="Hughes K.W."/>
            <person name="Mata J.L."/>
            <person name="Ishikawa N.K."/>
            <person name="Vargas-Isla R."/>
            <person name="Ushijima S."/>
            <person name="Smith C.A."/>
            <person name="Ahrendt S."/>
            <person name="Andreopoulos W."/>
            <person name="He G."/>
            <person name="Labutti K."/>
            <person name="Lipzen A."/>
            <person name="Ng V."/>
            <person name="Sandor L."/>
            <person name="Barry K."/>
            <person name="Martinez A.T."/>
            <person name="Xiao Y."/>
            <person name="Gibbons J.G."/>
            <person name="Terashima K."/>
            <person name="Hibbett D.S."/>
            <person name="Grigoriev I.V."/>
        </authorList>
    </citation>
    <scope>NUCLEOTIDE SEQUENCE</scope>
    <source>
        <strain evidence="3">TFB9207</strain>
    </source>
</reference>
<keyword evidence="4" id="KW-1185">Reference proteome</keyword>
<dbReference type="SUPFAM" id="SSF51556">
    <property type="entry name" value="Metallo-dependent hydrolases"/>
    <property type="match status" value="1"/>
</dbReference>
<sequence>MSTEKATVLHSEFRPPRSALAFSRRTLSVLWLLLFGLLTQSSLASNSWKRTISDRYEPGTRNMSYLITNATIFTGVKEKDGNVRVVTGDLLMTNGIIHALGEDIPRDLLAELDPRELTIIKANGSWVTPGLVDINSRLGVVSSPPLHGSDDWDSTKGPILPWLRSIDGLHTRDNAFELAMAAGVTSAHILTRASNSIGWFLLPLTFVIKLRRTSKGSALSMVVDPPQDLNYTGGPPTWRHLLQSCNEETKRYGNRMDMIWSMRSAYHEARKVMKAQDAFCAKVEAGVWEPGMDSFPDSLQWEILVDVLRGKVKAVDIDNMVRLSNEFGFPLAAFLHASEAYLVPALINGSYESVPAVALSSTNHRYSRESFRGSEFAPAILASYNLPIIMTTDQPVINPRQLIDEARKAYHLGLSADLALASVTSAPSDALGLGYRMGLLQEGYDADIVMWDSHPLQIGAAPVHVWIDGMRQIPLTKDSGRSTYSIGTGVTDVVEPDDSRMNAPGQPSYWRERQDVVDWDGLPPLRGRGEGSRMVFRNVKEVWTRSRNRIEESFAADKDDLGIVIVEEGKITCAGTPDDCIVLGDQPTVDVDLNGGSISPGLLTFGSPLGLEEIANEPSTADGKIFDALTVDVPSIFHDVGGIVRAFDALIFDTRHARMAYRFGVTIATSTLAKPHRLYENDDSFVWGLSTTFSTNAAHALEPQAIVQTETALHVRISRPRFDVRGPATSVSSQLAALRRLLYGWESRDTDTGVYFRKAAEGVIPLVVEVHNADIMASLIMLRAEVDAKIGGQMRMVFTGATEAWLLAKELNQARVGVILTSLKPVAATWDQRRILPGPPLTNETALSILLNSGVVVGLGVDHPQMAVETRFQLAQAYHDSMTSATAREVYGLATTNLERLLGVKGIDPSSADLVAFDRGSVFNLSSKVVAVISPQRSQVDIL</sequence>
<dbReference type="Proteomes" id="UP001163846">
    <property type="component" value="Unassembled WGS sequence"/>
</dbReference>
<dbReference type="SUPFAM" id="SSF51338">
    <property type="entry name" value="Composite domain of metallo-dependent hydrolases"/>
    <property type="match status" value="1"/>
</dbReference>
<protein>
    <submittedName>
        <fullName evidence="3">Carbohydrate esterase family 9 protein</fullName>
    </submittedName>
</protein>
<dbReference type="PANTHER" id="PTHR43135:SF3">
    <property type="entry name" value="ALPHA-D-RIBOSE 1-METHYLPHOSPHONATE 5-TRIPHOSPHATE DIPHOSPHATASE"/>
    <property type="match status" value="1"/>
</dbReference>
<dbReference type="EMBL" id="MU806016">
    <property type="protein sequence ID" value="KAJ3842141.1"/>
    <property type="molecule type" value="Genomic_DNA"/>
</dbReference>
<dbReference type="AlphaFoldDB" id="A0AA38PG82"/>
<dbReference type="PANTHER" id="PTHR43135">
    <property type="entry name" value="ALPHA-D-RIBOSE 1-METHYLPHOSPHONATE 5-TRIPHOSPHATE DIPHOSPHATASE"/>
    <property type="match status" value="1"/>
</dbReference>
<keyword evidence="1" id="KW-0732">Signal</keyword>
<dbReference type="InterPro" id="IPR006680">
    <property type="entry name" value="Amidohydro-rel"/>
</dbReference>
<evidence type="ECO:0000313" key="3">
    <source>
        <dbReference type="EMBL" id="KAJ3842141.1"/>
    </source>
</evidence>
<dbReference type="InterPro" id="IPR032466">
    <property type="entry name" value="Metal_Hydrolase"/>
</dbReference>
<proteinExistence type="predicted"/>
<accession>A0AA38PG82</accession>
<dbReference type="GO" id="GO:0016810">
    <property type="term" value="F:hydrolase activity, acting on carbon-nitrogen (but not peptide) bonds"/>
    <property type="evidence" value="ECO:0007669"/>
    <property type="project" value="InterPro"/>
</dbReference>
<dbReference type="Pfam" id="PF01979">
    <property type="entry name" value="Amidohydro_1"/>
    <property type="match status" value="1"/>
</dbReference>
<evidence type="ECO:0000259" key="2">
    <source>
        <dbReference type="Pfam" id="PF01979"/>
    </source>
</evidence>
<feature type="signal peptide" evidence="1">
    <location>
        <begin position="1"/>
        <end position="44"/>
    </location>
</feature>
<feature type="chain" id="PRO_5041294560" evidence="1">
    <location>
        <begin position="45"/>
        <end position="943"/>
    </location>
</feature>
<name>A0AA38PG82_9AGAR</name>
<evidence type="ECO:0000313" key="4">
    <source>
        <dbReference type="Proteomes" id="UP001163846"/>
    </source>
</evidence>
<dbReference type="InterPro" id="IPR011059">
    <property type="entry name" value="Metal-dep_hydrolase_composite"/>
</dbReference>
<dbReference type="Gene3D" id="3.20.20.140">
    <property type="entry name" value="Metal-dependent hydrolases"/>
    <property type="match status" value="2"/>
</dbReference>
<comment type="caution">
    <text evidence="3">The sequence shown here is derived from an EMBL/GenBank/DDBJ whole genome shotgun (WGS) entry which is preliminary data.</text>
</comment>
<dbReference type="InterPro" id="IPR051781">
    <property type="entry name" value="Metallo-dep_Hydrolase"/>
</dbReference>
<feature type="domain" description="Amidohydrolase-related" evidence="2">
    <location>
        <begin position="379"/>
        <end position="460"/>
    </location>
</feature>
<organism evidence="3 4">
    <name type="scientific">Lentinula raphanica</name>
    <dbReference type="NCBI Taxonomy" id="153919"/>
    <lineage>
        <taxon>Eukaryota</taxon>
        <taxon>Fungi</taxon>
        <taxon>Dikarya</taxon>
        <taxon>Basidiomycota</taxon>
        <taxon>Agaricomycotina</taxon>
        <taxon>Agaricomycetes</taxon>
        <taxon>Agaricomycetidae</taxon>
        <taxon>Agaricales</taxon>
        <taxon>Marasmiineae</taxon>
        <taxon>Omphalotaceae</taxon>
        <taxon>Lentinula</taxon>
    </lineage>
</organism>
<gene>
    <name evidence="3" type="ORF">F5878DRAFT_650174</name>
</gene>